<feature type="region of interest" description="Disordered" evidence="1">
    <location>
        <begin position="75"/>
        <end position="120"/>
    </location>
</feature>
<dbReference type="STRING" id="7395.A0A1A9VV41"/>
<keyword evidence="2" id="KW-1133">Transmembrane helix</keyword>
<keyword evidence="2" id="KW-0812">Transmembrane</keyword>
<proteinExistence type="predicted"/>
<dbReference type="VEuPathDB" id="VectorBase:GAUT048653"/>
<name>A0A1A9VV41_GLOAU</name>
<accession>A0A1A9VV41</accession>
<reference evidence="3" key="1">
    <citation type="submission" date="2020-05" db="UniProtKB">
        <authorList>
            <consortium name="EnsemblMetazoa"/>
        </authorList>
    </citation>
    <scope>IDENTIFICATION</scope>
    <source>
        <strain evidence="3">TTRI</strain>
    </source>
</reference>
<protein>
    <submittedName>
        <fullName evidence="3">Uncharacterized protein</fullName>
    </submittedName>
</protein>
<keyword evidence="4" id="KW-1185">Reference proteome</keyword>
<dbReference type="EnsemblMetazoa" id="GAUT048653-RA">
    <property type="protein sequence ID" value="GAUT048653-PA"/>
    <property type="gene ID" value="GAUT048653"/>
</dbReference>
<feature type="compositionally biased region" description="Basic and acidic residues" evidence="1">
    <location>
        <begin position="95"/>
        <end position="113"/>
    </location>
</feature>
<evidence type="ECO:0000256" key="1">
    <source>
        <dbReference type="SAM" id="MobiDB-lite"/>
    </source>
</evidence>
<sequence length="120" mass="14240">MNILSFQGDRMKFETTVMITINVIVVSFSLCETWLVSQQFPLKPFVSRCGPLTWYEVVPTAISIEYINAHPYHEPEHHEHHHEGHHEQAHHHQQHHEPVHHYEPVHHQQDSHSHYGQKKI</sequence>
<organism evidence="3 4">
    <name type="scientific">Glossina austeni</name>
    <name type="common">Savannah tsetse fly</name>
    <dbReference type="NCBI Taxonomy" id="7395"/>
    <lineage>
        <taxon>Eukaryota</taxon>
        <taxon>Metazoa</taxon>
        <taxon>Ecdysozoa</taxon>
        <taxon>Arthropoda</taxon>
        <taxon>Hexapoda</taxon>
        <taxon>Insecta</taxon>
        <taxon>Pterygota</taxon>
        <taxon>Neoptera</taxon>
        <taxon>Endopterygota</taxon>
        <taxon>Diptera</taxon>
        <taxon>Brachycera</taxon>
        <taxon>Muscomorpha</taxon>
        <taxon>Hippoboscoidea</taxon>
        <taxon>Glossinidae</taxon>
        <taxon>Glossina</taxon>
    </lineage>
</organism>
<feature type="compositionally biased region" description="Basic and acidic residues" evidence="1">
    <location>
        <begin position="75"/>
        <end position="87"/>
    </location>
</feature>
<evidence type="ECO:0000256" key="2">
    <source>
        <dbReference type="SAM" id="Phobius"/>
    </source>
</evidence>
<feature type="transmembrane region" description="Helical" evidence="2">
    <location>
        <begin position="15"/>
        <end position="36"/>
    </location>
</feature>
<keyword evidence="2" id="KW-0472">Membrane</keyword>
<evidence type="ECO:0000313" key="4">
    <source>
        <dbReference type="Proteomes" id="UP000078200"/>
    </source>
</evidence>
<dbReference type="Proteomes" id="UP000078200">
    <property type="component" value="Unassembled WGS sequence"/>
</dbReference>
<evidence type="ECO:0000313" key="3">
    <source>
        <dbReference type="EnsemblMetazoa" id="GAUT048653-PA"/>
    </source>
</evidence>
<dbReference type="AlphaFoldDB" id="A0A1A9VV41"/>